<evidence type="ECO:0000313" key="1">
    <source>
        <dbReference type="EMBL" id="KMP10120.1"/>
    </source>
</evidence>
<organism evidence="1 2">
    <name type="scientific">Coccidioides immitis RMSCC 2394</name>
    <dbReference type="NCBI Taxonomy" id="404692"/>
    <lineage>
        <taxon>Eukaryota</taxon>
        <taxon>Fungi</taxon>
        <taxon>Dikarya</taxon>
        <taxon>Ascomycota</taxon>
        <taxon>Pezizomycotina</taxon>
        <taxon>Eurotiomycetes</taxon>
        <taxon>Eurotiomycetidae</taxon>
        <taxon>Onygenales</taxon>
        <taxon>Onygenaceae</taxon>
        <taxon>Coccidioides</taxon>
    </lineage>
</organism>
<name>A0A0J6YQR3_COCIT</name>
<dbReference type="EMBL" id="DS028100">
    <property type="protein sequence ID" value="KMP10120.1"/>
    <property type="molecule type" value="Genomic_DNA"/>
</dbReference>
<gene>
    <name evidence="1" type="ORF">CIRG_09353</name>
</gene>
<evidence type="ECO:0000313" key="2">
    <source>
        <dbReference type="Proteomes" id="UP000054565"/>
    </source>
</evidence>
<sequence length="171" mass="19783">MVRELARLVSSPSWFVKAIVFDEWKPHTILRWHRERRSFKVNDYLQCRSQNFWSQNLCRIRAQFELWSLQIFRGDLSTLFQLWESLAKGTFCRVWAYASDDVISPLRLGSLGSGLARGPPIARLHRLMRMPDQGPHHGALHGHFDSAIQTSYAETNDSASIPFPSSLAQWI</sequence>
<accession>A0A0J6YQR3</accession>
<protein>
    <submittedName>
        <fullName evidence="1">Uncharacterized protein</fullName>
    </submittedName>
</protein>
<dbReference type="Proteomes" id="UP000054565">
    <property type="component" value="Unassembled WGS sequence"/>
</dbReference>
<reference evidence="2" key="1">
    <citation type="journal article" date="2010" name="Genome Res.">
        <title>Population genomic sequencing of Coccidioides fungi reveals recent hybridization and transposon control.</title>
        <authorList>
            <person name="Neafsey D.E."/>
            <person name="Barker B.M."/>
            <person name="Sharpton T.J."/>
            <person name="Stajich J.E."/>
            <person name="Park D.J."/>
            <person name="Whiston E."/>
            <person name="Hung C.-Y."/>
            <person name="McMahan C."/>
            <person name="White J."/>
            <person name="Sykes S."/>
            <person name="Heiman D."/>
            <person name="Young S."/>
            <person name="Zeng Q."/>
            <person name="Abouelleil A."/>
            <person name="Aftuck L."/>
            <person name="Bessette D."/>
            <person name="Brown A."/>
            <person name="FitzGerald M."/>
            <person name="Lui A."/>
            <person name="Macdonald J.P."/>
            <person name="Priest M."/>
            <person name="Orbach M.J."/>
            <person name="Galgiani J.N."/>
            <person name="Kirkland T.N."/>
            <person name="Cole G.T."/>
            <person name="Birren B.W."/>
            <person name="Henn M.R."/>
            <person name="Taylor J.W."/>
            <person name="Rounsley S.D."/>
        </authorList>
    </citation>
    <scope>NUCLEOTIDE SEQUENCE [LARGE SCALE GENOMIC DNA]</scope>
    <source>
        <strain evidence="2">RMSCC 2394</strain>
    </source>
</reference>
<dbReference type="AlphaFoldDB" id="A0A0J6YQR3"/>
<proteinExistence type="predicted"/>